<comment type="catalytic activity">
    <reaction evidence="5 7">
        <text>uridine(341) in tmRNA + S-adenosyl-L-methionine = 5-methyluridine(341) in tmRNA + S-adenosyl-L-homocysteine + H(+)</text>
        <dbReference type="Rhea" id="RHEA:43612"/>
        <dbReference type="Rhea" id="RHEA-COMP:10630"/>
        <dbReference type="Rhea" id="RHEA-COMP:10631"/>
        <dbReference type="ChEBI" id="CHEBI:15378"/>
        <dbReference type="ChEBI" id="CHEBI:57856"/>
        <dbReference type="ChEBI" id="CHEBI:59789"/>
        <dbReference type="ChEBI" id="CHEBI:65315"/>
        <dbReference type="ChEBI" id="CHEBI:74447"/>
    </reaction>
</comment>
<feature type="binding site" evidence="7">
    <location>
        <position position="219"/>
    </location>
    <ligand>
        <name>S-adenosyl-L-methionine</name>
        <dbReference type="ChEBI" id="CHEBI:59789"/>
    </ligand>
</feature>
<dbReference type="NCBIfam" id="TIGR02143">
    <property type="entry name" value="trmA_only"/>
    <property type="match status" value="1"/>
</dbReference>
<organism evidence="10 11">
    <name type="scientific">Eikenella corrodens</name>
    <dbReference type="NCBI Taxonomy" id="539"/>
    <lineage>
        <taxon>Bacteria</taxon>
        <taxon>Pseudomonadati</taxon>
        <taxon>Pseudomonadota</taxon>
        <taxon>Betaproteobacteria</taxon>
        <taxon>Neisseriales</taxon>
        <taxon>Neisseriaceae</taxon>
        <taxon>Eikenella</taxon>
    </lineage>
</organism>
<dbReference type="Proteomes" id="UP000078003">
    <property type="component" value="Unassembled WGS sequence"/>
</dbReference>
<feature type="active site" evidence="9">
    <location>
        <position position="322"/>
    </location>
</feature>
<feature type="binding site" evidence="7 8">
    <location>
        <position position="297"/>
    </location>
    <ligand>
        <name>S-adenosyl-L-methionine</name>
        <dbReference type="ChEBI" id="CHEBI:59789"/>
    </ligand>
</feature>
<dbReference type="GO" id="GO:0019843">
    <property type="term" value="F:rRNA binding"/>
    <property type="evidence" value="ECO:0007669"/>
    <property type="project" value="TreeGrafter"/>
</dbReference>
<sequence>MTQPSPEYTAQLQQKAGYLKQRFAEFSPPEWQVFASPEKHYRMRAEFRVWHDGDSISYAMFEPGQKAGLASLRRIDSLPAASAAINAVMPRLLAAVQADPLLRERWYQCEFLSTLSGDMLVGMIYHKRLCGQWQAAAARLQRELGIMIIGRSRGQKLVLAQDFVTERLHADGRDWLYRQYEGGFSQPNALVCQKMLDWACGAAAGLGGDLLELYCGNGNFTLPLARYFRRVLATELSKTSVQAAQWNIEANGAANIRLARLSAEEFTQAYHGVRTFRRLLEQGIELADYAFSTVFVDPPRAGIDDATLRLLQNFDNIIYVSCNPETLHANLTTLTQTHRIERAALFDQFPFTPHIESGVLLRRR</sequence>
<dbReference type="GO" id="GO:0030697">
    <property type="term" value="F:tRNA (uracil(54)-C5)-methyltransferase activity, S-adenosyl methionine-dependent"/>
    <property type="evidence" value="ECO:0007669"/>
    <property type="project" value="UniProtKB-UniRule"/>
</dbReference>
<gene>
    <name evidence="7" type="primary">trmA</name>
    <name evidence="10" type="ORF">A7P85_05340</name>
</gene>
<evidence type="ECO:0000313" key="10">
    <source>
        <dbReference type="EMBL" id="OAM16867.1"/>
    </source>
</evidence>
<dbReference type="PANTHER" id="PTHR47790">
    <property type="entry name" value="TRNA/TMRNA (URACIL-C(5))-METHYLTRANSFERASE"/>
    <property type="match status" value="1"/>
</dbReference>
<keyword evidence="1 7" id="KW-0489">Methyltransferase</keyword>
<reference evidence="11" key="1">
    <citation type="submission" date="2016-05" db="EMBL/GenBank/DDBJ databases">
        <title>Draft genome of Corynebacterium afermentans subsp. afermentans LCDC 88199T.</title>
        <authorList>
            <person name="Bernier A.-M."/>
            <person name="Bernard K."/>
        </authorList>
    </citation>
    <scope>NUCLEOTIDE SEQUENCE [LARGE SCALE GENOMIC DNA]</scope>
    <source>
        <strain evidence="11">NML01-0328</strain>
    </source>
</reference>
<proteinExistence type="inferred from homology"/>
<evidence type="ECO:0000256" key="1">
    <source>
        <dbReference type="ARBA" id="ARBA00022603"/>
    </source>
</evidence>
<dbReference type="HAMAP" id="MF_01011">
    <property type="entry name" value="RNA_methyltr_TrmA"/>
    <property type="match status" value="1"/>
</dbReference>
<dbReference type="EMBL" id="LXSF01000004">
    <property type="protein sequence ID" value="OAM16867.1"/>
    <property type="molecule type" value="Genomic_DNA"/>
</dbReference>
<dbReference type="InterPro" id="IPR011869">
    <property type="entry name" value="TrmA_MeTrfase"/>
</dbReference>
<evidence type="ECO:0000256" key="2">
    <source>
        <dbReference type="ARBA" id="ARBA00022679"/>
    </source>
</evidence>
<feature type="binding site" evidence="7 8">
    <location>
        <position position="186"/>
    </location>
    <ligand>
        <name>S-adenosyl-L-methionine</name>
        <dbReference type="ChEBI" id="CHEBI:59789"/>
    </ligand>
</feature>
<dbReference type="GO" id="GO:0030488">
    <property type="term" value="P:tRNA methylation"/>
    <property type="evidence" value="ECO:0007669"/>
    <property type="project" value="UniProtKB-UniRule"/>
</dbReference>
<dbReference type="PROSITE" id="PS51687">
    <property type="entry name" value="SAM_MT_RNA_M5U"/>
    <property type="match status" value="1"/>
</dbReference>
<keyword evidence="3 7" id="KW-0949">S-adenosyl-L-methionine</keyword>
<feature type="active site" description="Proton acceptor" evidence="7">
    <location>
        <position position="356"/>
    </location>
</feature>
<dbReference type="Gene3D" id="3.40.50.150">
    <property type="entry name" value="Vaccinia Virus protein VP39"/>
    <property type="match status" value="1"/>
</dbReference>
<keyword evidence="2 7" id="KW-0808">Transferase</keyword>
<evidence type="ECO:0000256" key="4">
    <source>
        <dbReference type="ARBA" id="ARBA00022694"/>
    </source>
</evidence>
<dbReference type="InterPro" id="IPR029063">
    <property type="entry name" value="SAM-dependent_MTases_sf"/>
</dbReference>
<dbReference type="Pfam" id="PF05958">
    <property type="entry name" value="tRNA_U5-meth_tr"/>
    <property type="match status" value="1"/>
</dbReference>
<evidence type="ECO:0000256" key="3">
    <source>
        <dbReference type="ARBA" id="ARBA00022691"/>
    </source>
</evidence>
<dbReference type="GO" id="GO:0000049">
    <property type="term" value="F:tRNA binding"/>
    <property type="evidence" value="ECO:0007669"/>
    <property type="project" value="TreeGrafter"/>
</dbReference>
<dbReference type="GO" id="GO:0005829">
    <property type="term" value="C:cytosol"/>
    <property type="evidence" value="ECO:0007669"/>
    <property type="project" value="TreeGrafter"/>
</dbReference>
<feature type="binding site" evidence="7 8">
    <location>
        <position position="214"/>
    </location>
    <ligand>
        <name>S-adenosyl-L-methionine</name>
        <dbReference type="ChEBI" id="CHEBI:59789"/>
    </ligand>
</feature>
<feature type="active site" description="Nucleophile" evidence="7 8">
    <location>
        <position position="322"/>
    </location>
</feature>
<evidence type="ECO:0000256" key="7">
    <source>
        <dbReference type="HAMAP-Rule" id="MF_01011"/>
    </source>
</evidence>
<accession>A0A1A9RF39</accession>
<dbReference type="AlphaFoldDB" id="A0A1A9RF39"/>
<evidence type="ECO:0000256" key="5">
    <source>
        <dbReference type="ARBA" id="ARBA00051255"/>
    </source>
</evidence>
<dbReference type="SUPFAM" id="SSF53335">
    <property type="entry name" value="S-adenosyl-L-methionine-dependent methyltransferases"/>
    <property type="match status" value="1"/>
</dbReference>
<dbReference type="FunFam" id="3.40.50.150:FF:000012">
    <property type="entry name" value="tRNA/tmRNA (uracil-C(5))-methyltransferase"/>
    <property type="match status" value="1"/>
</dbReference>
<dbReference type="PANTHER" id="PTHR47790:SF2">
    <property type="entry name" value="TRNA_TMRNA (URACIL-C(5))-METHYLTRANSFERASE"/>
    <property type="match status" value="1"/>
</dbReference>
<dbReference type="InterPro" id="IPR010280">
    <property type="entry name" value="U5_MeTrfase_fam"/>
</dbReference>
<dbReference type="FunFam" id="2.40.50.1070:FF:000001">
    <property type="entry name" value="tRNA/tmRNA (uracil-C(5))-methyltransferase"/>
    <property type="match status" value="1"/>
</dbReference>
<comment type="similarity">
    <text evidence="7">Belongs to the class I-like SAM-binding methyltransferase superfamily. RNA M5U methyltransferase family. TrmA subfamily.</text>
</comment>
<dbReference type="EC" id="2.1.1.35" evidence="7"/>
<keyword evidence="4 7" id="KW-0819">tRNA processing</keyword>
<evidence type="ECO:0000256" key="6">
    <source>
        <dbReference type="ARBA" id="ARBA00052788"/>
    </source>
</evidence>
<dbReference type="CDD" id="cd02440">
    <property type="entry name" value="AdoMet_MTases"/>
    <property type="match status" value="1"/>
</dbReference>
<dbReference type="PROSITE" id="PS01230">
    <property type="entry name" value="TRMA_1"/>
    <property type="match status" value="1"/>
</dbReference>
<comment type="caution">
    <text evidence="10">The sequence shown here is derived from an EMBL/GenBank/DDBJ whole genome shotgun (WGS) entry which is preliminary data.</text>
</comment>
<dbReference type="RefSeq" id="WP_064104362.1">
    <property type="nucleotide sequence ID" value="NZ_LXSF01000004.1"/>
</dbReference>
<feature type="binding site" evidence="7 8">
    <location>
        <position position="235"/>
    </location>
    <ligand>
        <name>S-adenosyl-L-methionine</name>
        <dbReference type="ChEBI" id="CHEBI:59789"/>
    </ligand>
</feature>
<comment type="function">
    <text evidence="7">Dual-specificity methyltransferase that catalyzes the formation of 5-methyluridine at position 54 (m5U54) in all tRNAs, and that of position 341 (m5U341) in tmRNA (transfer-mRNA).</text>
</comment>
<dbReference type="InterPro" id="IPR030390">
    <property type="entry name" value="MeTrfase_TrmA_AS"/>
</dbReference>
<name>A0A1A9RF39_EIKCO</name>
<evidence type="ECO:0000256" key="8">
    <source>
        <dbReference type="PROSITE-ProRule" id="PRU01024"/>
    </source>
</evidence>
<evidence type="ECO:0000256" key="9">
    <source>
        <dbReference type="PROSITE-ProRule" id="PRU10015"/>
    </source>
</evidence>
<protein>
    <recommendedName>
        <fullName evidence="7">tRNA/tmRNA (uracil-C(5))-methyltransferase</fullName>
        <ecNumber evidence="7">2.1.1.35</ecNumber>
    </recommendedName>
    <alternativeName>
        <fullName evidence="7">tRNA (uracil(54)-C(5))-methyltransferase</fullName>
    </alternativeName>
    <alternativeName>
        <fullName evidence="7">tRNA(m5U54)-methyltransferase</fullName>
        <shortName evidence="7">RUMT</shortName>
    </alternativeName>
    <alternativeName>
        <fullName evidence="7">tmRNA (uracil(341)-C(5))-methyltransferase</fullName>
    </alternativeName>
</protein>
<comment type="catalytic activity">
    <reaction evidence="6 7">
        <text>uridine(54) in tRNA + S-adenosyl-L-methionine = 5-methyluridine(54) in tRNA + S-adenosyl-L-homocysteine + H(+)</text>
        <dbReference type="Rhea" id="RHEA:42712"/>
        <dbReference type="Rhea" id="RHEA-COMP:10167"/>
        <dbReference type="Rhea" id="RHEA-COMP:10193"/>
        <dbReference type="ChEBI" id="CHEBI:15378"/>
        <dbReference type="ChEBI" id="CHEBI:57856"/>
        <dbReference type="ChEBI" id="CHEBI:59789"/>
        <dbReference type="ChEBI" id="CHEBI:65315"/>
        <dbReference type="ChEBI" id="CHEBI:74447"/>
        <dbReference type="EC" id="2.1.1.35"/>
    </reaction>
</comment>
<dbReference type="Gene3D" id="2.40.50.1070">
    <property type="match status" value="1"/>
</dbReference>
<evidence type="ECO:0000313" key="11">
    <source>
        <dbReference type="Proteomes" id="UP000078003"/>
    </source>
</evidence>